<feature type="transmembrane region" description="Helical" evidence="1">
    <location>
        <begin position="48"/>
        <end position="66"/>
    </location>
</feature>
<feature type="transmembrane region" description="Helical" evidence="1">
    <location>
        <begin position="87"/>
        <end position="110"/>
    </location>
</feature>
<dbReference type="InterPro" id="IPR046084">
    <property type="entry name" value="TrbL_4"/>
</dbReference>
<dbReference type="RefSeq" id="WP_063260150.1">
    <property type="nucleotide sequence ID" value="NZ_LJKE01000022.1"/>
</dbReference>
<accession>A0A164QBT7</accession>
<reference evidence="2 3" key="1">
    <citation type="submission" date="2015-09" db="EMBL/GenBank/DDBJ databases">
        <title>Bacillus cereus food isolates.</title>
        <authorList>
            <person name="Boekhorst J."/>
        </authorList>
    </citation>
    <scope>NUCLEOTIDE SEQUENCE [LARGE SCALE GENOMIC DNA]</scope>
    <source>
        <strain evidence="2 3">B4088</strain>
    </source>
</reference>
<gene>
    <name evidence="2" type="ORF">B4088_0986</name>
</gene>
<feature type="transmembrane region" description="Helical" evidence="1">
    <location>
        <begin position="165"/>
        <end position="181"/>
    </location>
</feature>
<keyword evidence="1" id="KW-1133">Transmembrane helix</keyword>
<evidence type="ECO:0000256" key="1">
    <source>
        <dbReference type="SAM" id="Phobius"/>
    </source>
</evidence>
<dbReference type="AlphaFoldDB" id="A0A164QBT7"/>
<feature type="transmembrane region" description="Helical" evidence="1">
    <location>
        <begin position="228"/>
        <end position="245"/>
    </location>
</feature>
<feature type="transmembrane region" description="Helical" evidence="1">
    <location>
        <begin position="193"/>
        <end position="216"/>
    </location>
</feature>
<sequence>MIFKSPIEYLKDLIKDMVDGFGNAAFDWLKVFLFQPTDFSKYPYVEELYNIILVVSVSLGGVFFAYNLFKILLGTLGGYNQRSISEVLVKTVLGGFFSVTAPFILTKVLLPLNNAIVQIFLDKGVGTDALAKFILMPGTASFAIAICVLVMLVLFLILTFQSMRRVAELLFLLAISPLAAWSMVNEDMNLWGIWWREVICTVFTQSFHVMMIWLALNQIGDANSVSEFILGWVFIGFTLFVPNMLRKYLYSTGSGRTVMNIAGGAGKMAIYKMAARKLVTA</sequence>
<organism evidence="2 3">
    <name type="scientific">Bacillus cereus</name>
    <dbReference type="NCBI Taxonomy" id="1396"/>
    <lineage>
        <taxon>Bacteria</taxon>
        <taxon>Bacillati</taxon>
        <taxon>Bacillota</taxon>
        <taxon>Bacilli</taxon>
        <taxon>Bacillales</taxon>
        <taxon>Bacillaceae</taxon>
        <taxon>Bacillus</taxon>
        <taxon>Bacillus cereus group</taxon>
    </lineage>
</organism>
<keyword evidence="1" id="KW-0472">Membrane</keyword>
<dbReference type="Proteomes" id="UP000076482">
    <property type="component" value="Unassembled WGS sequence"/>
</dbReference>
<proteinExistence type="predicted"/>
<keyword evidence="1" id="KW-0812">Transmembrane</keyword>
<feature type="transmembrane region" description="Helical" evidence="1">
    <location>
        <begin position="130"/>
        <end position="158"/>
    </location>
</feature>
<evidence type="ECO:0000313" key="3">
    <source>
        <dbReference type="Proteomes" id="UP000076482"/>
    </source>
</evidence>
<dbReference type="EMBL" id="LJKE01000022">
    <property type="protein sequence ID" value="KZD70930.1"/>
    <property type="molecule type" value="Genomic_DNA"/>
</dbReference>
<protein>
    <submittedName>
        <fullName evidence="2">Putative membrane protein TraL</fullName>
    </submittedName>
</protein>
<dbReference type="PATRIC" id="fig|1396.535.peg.4829"/>
<dbReference type="Pfam" id="PF19597">
    <property type="entry name" value="TrbL_4"/>
    <property type="match status" value="1"/>
</dbReference>
<name>A0A164QBT7_BACCE</name>
<evidence type="ECO:0000313" key="2">
    <source>
        <dbReference type="EMBL" id="KZD70930.1"/>
    </source>
</evidence>
<comment type="caution">
    <text evidence="2">The sequence shown here is derived from an EMBL/GenBank/DDBJ whole genome shotgun (WGS) entry which is preliminary data.</text>
</comment>